<gene>
    <name evidence="2" type="ORF">DCG65_01655</name>
    <name evidence="3" type="ORF">HY36_00095</name>
</gene>
<dbReference type="PATRIC" id="fig|1280948.3.peg.19"/>
<feature type="transmembrane region" description="Helical" evidence="1">
    <location>
        <begin position="218"/>
        <end position="241"/>
    </location>
</feature>
<feature type="transmembrane region" description="Helical" evidence="1">
    <location>
        <begin position="290"/>
        <end position="307"/>
    </location>
</feature>
<dbReference type="RefSeq" id="WP_035546603.1">
    <property type="nucleotide sequence ID" value="NZ_AWFH01000001.1"/>
</dbReference>
<feature type="transmembrane region" description="Helical" evidence="1">
    <location>
        <begin position="327"/>
        <end position="346"/>
    </location>
</feature>
<dbReference type="EMBL" id="AWFH01000001">
    <property type="protein sequence ID" value="KCZ64804.1"/>
    <property type="molecule type" value="Genomic_DNA"/>
</dbReference>
<keyword evidence="1" id="KW-0812">Transmembrane</keyword>
<accession>A0A059EA58</accession>
<keyword evidence="1" id="KW-1133">Transmembrane helix</keyword>
<evidence type="ECO:0000313" key="5">
    <source>
        <dbReference type="Proteomes" id="UP000259173"/>
    </source>
</evidence>
<sequence>MSGVEIFGIIGFVLAAYAVVANDSIQTLGTFLSSNARRPWWVLWLFASAILLAVLFYGYFNGNGDVAYERLDKLSQLPGEGDRTQLLMPGIQWWHALPPLVLLFLTRFGIPVSTTFLVLTLFALSGGSASEGILEKMIIKSAMGYVVAFACGAVIWIIISRTFERWVFHTKDELPWPYWVTFQWLTTTFLWSQWLMQDLANIFVYLPRTVTVTGDETHVAFSLGYVVFGAILLVAIQGYIFATRGGQIQKIVQSKINTVDVRAATIVDLIYGIILFIFKEMSNVPMSTTWVFLGLLAGRELAIAYVAQLRAKNEAVKDVVGDAGRAFLGLIISIILAYAMPILGTGKLPSF</sequence>
<keyword evidence="1" id="KW-0472">Membrane</keyword>
<dbReference type="STRING" id="1280948.HY36_00095"/>
<organism evidence="3 4">
    <name type="scientific">Hyphomonas atlantica</name>
    <dbReference type="NCBI Taxonomy" id="1280948"/>
    <lineage>
        <taxon>Bacteria</taxon>
        <taxon>Pseudomonadati</taxon>
        <taxon>Pseudomonadota</taxon>
        <taxon>Alphaproteobacteria</taxon>
        <taxon>Hyphomonadales</taxon>
        <taxon>Hyphomonadaceae</taxon>
        <taxon>Hyphomonas</taxon>
    </lineage>
</organism>
<evidence type="ECO:0000313" key="2">
    <source>
        <dbReference type="EMBL" id="HAE93235.1"/>
    </source>
</evidence>
<proteinExistence type="predicted"/>
<feature type="transmembrane region" description="Helical" evidence="1">
    <location>
        <begin position="137"/>
        <end position="159"/>
    </location>
</feature>
<evidence type="ECO:0000313" key="4">
    <source>
        <dbReference type="Proteomes" id="UP000024547"/>
    </source>
</evidence>
<comment type="caution">
    <text evidence="3">The sequence shown here is derived from an EMBL/GenBank/DDBJ whole genome shotgun (WGS) entry which is preliminary data.</text>
</comment>
<reference evidence="2 5" key="2">
    <citation type="journal article" date="2018" name="Nat. Biotechnol.">
        <title>A standardized bacterial taxonomy based on genome phylogeny substantially revises the tree of life.</title>
        <authorList>
            <person name="Parks D.H."/>
            <person name="Chuvochina M."/>
            <person name="Waite D.W."/>
            <person name="Rinke C."/>
            <person name="Skarshewski A."/>
            <person name="Chaumeil P.A."/>
            <person name="Hugenholtz P."/>
        </authorList>
    </citation>
    <scope>NUCLEOTIDE SEQUENCE [LARGE SCALE GENOMIC DNA]</scope>
    <source>
        <strain evidence="2">UBA8557</strain>
    </source>
</reference>
<feature type="transmembrane region" description="Helical" evidence="1">
    <location>
        <begin position="100"/>
        <end position="125"/>
    </location>
</feature>
<feature type="transmembrane region" description="Helical" evidence="1">
    <location>
        <begin position="6"/>
        <end position="28"/>
    </location>
</feature>
<evidence type="ECO:0000313" key="3">
    <source>
        <dbReference type="EMBL" id="KCZ64804.1"/>
    </source>
</evidence>
<evidence type="ECO:0000256" key="1">
    <source>
        <dbReference type="SAM" id="Phobius"/>
    </source>
</evidence>
<dbReference type="EMBL" id="DMBR01000047">
    <property type="protein sequence ID" value="HAE93235.1"/>
    <property type="molecule type" value="Genomic_DNA"/>
</dbReference>
<dbReference type="AlphaFoldDB" id="A0A059EA58"/>
<dbReference type="Proteomes" id="UP000024547">
    <property type="component" value="Unassembled WGS sequence"/>
</dbReference>
<name>A0A059EA58_9PROT</name>
<keyword evidence="4" id="KW-1185">Reference proteome</keyword>
<dbReference type="GeneID" id="92500058"/>
<protein>
    <submittedName>
        <fullName evidence="3">Uncharacterized protein</fullName>
    </submittedName>
</protein>
<dbReference type="eggNOG" id="COG0683">
    <property type="taxonomic scope" value="Bacteria"/>
</dbReference>
<dbReference type="OrthoDB" id="246859at2"/>
<reference evidence="3 4" key="1">
    <citation type="journal article" date="2014" name="Antonie Van Leeuwenhoek">
        <title>Hyphomonas beringensis sp. nov. and Hyphomonas chukchiensis sp. nov., isolated from surface seawater of the Bering Sea and Chukchi Sea.</title>
        <authorList>
            <person name="Li C."/>
            <person name="Lai Q."/>
            <person name="Li G."/>
            <person name="Dong C."/>
            <person name="Wang J."/>
            <person name="Liao Y."/>
            <person name="Shao Z."/>
        </authorList>
    </citation>
    <scope>NUCLEOTIDE SEQUENCE [LARGE SCALE GENOMIC DNA]</scope>
    <source>
        <strain evidence="3 4">22II1-22F38</strain>
    </source>
</reference>
<feature type="transmembrane region" description="Helical" evidence="1">
    <location>
        <begin position="261"/>
        <end position="278"/>
    </location>
</feature>
<feature type="transmembrane region" description="Helical" evidence="1">
    <location>
        <begin position="40"/>
        <end position="60"/>
    </location>
</feature>
<dbReference type="Proteomes" id="UP000259173">
    <property type="component" value="Unassembled WGS sequence"/>
</dbReference>